<dbReference type="OrthoDB" id="44820at2759"/>
<dbReference type="InterPro" id="IPR018247">
    <property type="entry name" value="EF_Hand_1_Ca_BS"/>
</dbReference>
<name>L1JM20_GUITC</name>
<accession>L1JM20</accession>
<dbReference type="PROSITE" id="PS00018">
    <property type="entry name" value="EF_HAND_1"/>
    <property type="match status" value="1"/>
</dbReference>
<dbReference type="SUPFAM" id="SSF47473">
    <property type="entry name" value="EF-hand"/>
    <property type="match status" value="1"/>
</dbReference>
<dbReference type="InterPro" id="IPR018790">
    <property type="entry name" value="DUF2358"/>
</dbReference>
<dbReference type="OMA" id="RIFKHEV"/>
<reference evidence="4 6" key="1">
    <citation type="journal article" date="2012" name="Nature">
        <title>Algal genomes reveal evolutionary mosaicism and the fate of nucleomorphs.</title>
        <authorList>
            <consortium name="DOE Joint Genome Institute"/>
            <person name="Curtis B.A."/>
            <person name="Tanifuji G."/>
            <person name="Burki F."/>
            <person name="Gruber A."/>
            <person name="Irimia M."/>
            <person name="Maruyama S."/>
            <person name="Arias M.C."/>
            <person name="Ball S.G."/>
            <person name="Gile G.H."/>
            <person name="Hirakawa Y."/>
            <person name="Hopkins J.F."/>
            <person name="Kuo A."/>
            <person name="Rensing S.A."/>
            <person name="Schmutz J."/>
            <person name="Symeonidi A."/>
            <person name="Elias M."/>
            <person name="Eveleigh R.J."/>
            <person name="Herman E.K."/>
            <person name="Klute M.J."/>
            <person name="Nakayama T."/>
            <person name="Obornik M."/>
            <person name="Reyes-Prieto A."/>
            <person name="Armbrust E.V."/>
            <person name="Aves S.J."/>
            <person name="Beiko R.G."/>
            <person name="Coutinho P."/>
            <person name="Dacks J.B."/>
            <person name="Durnford D.G."/>
            <person name="Fast N.M."/>
            <person name="Green B.R."/>
            <person name="Grisdale C.J."/>
            <person name="Hempel F."/>
            <person name="Henrissat B."/>
            <person name="Hoppner M.P."/>
            <person name="Ishida K."/>
            <person name="Kim E."/>
            <person name="Koreny L."/>
            <person name="Kroth P.G."/>
            <person name="Liu Y."/>
            <person name="Malik S.B."/>
            <person name="Maier U.G."/>
            <person name="McRose D."/>
            <person name="Mock T."/>
            <person name="Neilson J.A."/>
            <person name="Onodera N.T."/>
            <person name="Poole A.M."/>
            <person name="Pritham E.J."/>
            <person name="Richards T.A."/>
            <person name="Rocap G."/>
            <person name="Roy S.W."/>
            <person name="Sarai C."/>
            <person name="Schaack S."/>
            <person name="Shirato S."/>
            <person name="Slamovits C.H."/>
            <person name="Spencer D.F."/>
            <person name="Suzuki S."/>
            <person name="Worden A.Z."/>
            <person name="Zauner S."/>
            <person name="Barry K."/>
            <person name="Bell C."/>
            <person name="Bharti A.K."/>
            <person name="Crow J.A."/>
            <person name="Grimwood J."/>
            <person name="Kramer R."/>
            <person name="Lindquist E."/>
            <person name="Lucas S."/>
            <person name="Salamov A."/>
            <person name="McFadden G.I."/>
            <person name="Lane C.E."/>
            <person name="Keeling P.J."/>
            <person name="Gray M.W."/>
            <person name="Grigoriev I.V."/>
            <person name="Archibald J.M."/>
        </authorList>
    </citation>
    <scope>NUCLEOTIDE SEQUENCE</scope>
    <source>
        <strain evidence="4 6">CCMP2712</strain>
    </source>
</reference>
<dbReference type="Pfam" id="PF10184">
    <property type="entry name" value="DUF2358"/>
    <property type="match status" value="1"/>
</dbReference>
<dbReference type="InterPro" id="IPR002048">
    <property type="entry name" value="EF_hand_dom"/>
</dbReference>
<dbReference type="HOGENOM" id="CLU_685954_0_0_1"/>
<feature type="domain" description="EF-hand" evidence="3">
    <location>
        <begin position="191"/>
        <end position="226"/>
    </location>
</feature>
<feature type="chain" id="PRO_5008771630" description="EF-hand domain-containing protein" evidence="2">
    <location>
        <begin position="27"/>
        <end position="402"/>
    </location>
</feature>
<keyword evidence="6" id="KW-1185">Reference proteome</keyword>
<protein>
    <recommendedName>
        <fullName evidence="3">EF-hand domain-containing protein</fullName>
    </recommendedName>
</protein>
<dbReference type="PROSITE" id="PS50222">
    <property type="entry name" value="EF_HAND_2"/>
    <property type="match status" value="1"/>
</dbReference>
<organism evidence="4">
    <name type="scientific">Guillardia theta (strain CCMP2712)</name>
    <name type="common">Cryptophyte</name>
    <dbReference type="NCBI Taxonomy" id="905079"/>
    <lineage>
        <taxon>Eukaryota</taxon>
        <taxon>Cryptophyceae</taxon>
        <taxon>Pyrenomonadales</taxon>
        <taxon>Geminigeraceae</taxon>
        <taxon>Guillardia</taxon>
    </lineage>
</organism>
<dbReference type="PANTHER" id="PTHR31094">
    <property type="entry name" value="RIKEN CDNA 2310061I04 GENE"/>
    <property type="match status" value="1"/>
</dbReference>
<dbReference type="KEGG" id="gtt:GUITHDRAFT_162118"/>
<evidence type="ECO:0000259" key="3">
    <source>
        <dbReference type="PROSITE" id="PS50222"/>
    </source>
</evidence>
<dbReference type="EMBL" id="JH992982">
    <property type="protein sequence ID" value="EKX49254.1"/>
    <property type="molecule type" value="Genomic_DNA"/>
</dbReference>
<dbReference type="AlphaFoldDB" id="L1JM20"/>
<proteinExistence type="predicted"/>
<dbReference type="PaxDb" id="55529-EKX49254"/>
<evidence type="ECO:0000313" key="5">
    <source>
        <dbReference type="EnsemblProtists" id="EKX49254"/>
    </source>
</evidence>
<sequence length="402" mass="44503">MLRKLSTLHAHVISLLLLFIDVPVAGFIALPPASLASKNVKLVNVNILASKRLRNVNHGLNSVSSLAERVVEQDRVQTFGLSLSGGAEDKLKQEFELNRGKAVDTLLSDYPTIFTESCDFSIFHPSITLRDTQGFSIEGIGAYRAFFSIVPSLANVLFSRCEVSAVLMDKYGLCKNKIKIRWRIDFFPRFSGMSTLKDIFRWVDSNGDGVISSKEFFEVQKRMVGGHTGRKSPLVVEGISSYTLNAKAEILLHEIEVTSPTNYPFLESLRELLPVRRTPEFVRGVPSFYHPPAALQPTLYLESTKTLPGPPGGDNDEGVGAQLLGAILGKENVKKLPKQCKEDYDCNPGGYNFPLRCVDFIIARFCVDPDDWRGGGLGALSIGPEYLVPEPIPVRVEDGWTR</sequence>
<dbReference type="GeneID" id="17306184"/>
<dbReference type="PANTHER" id="PTHR31094:SF2">
    <property type="entry name" value="RIKEN CDNA 2310061I04 GENE"/>
    <property type="match status" value="1"/>
</dbReference>
<dbReference type="RefSeq" id="XP_005836234.1">
    <property type="nucleotide sequence ID" value="XM_005836177.1"/>
</dbReference>
<reference evidence="5" key="3">
    <citation type="submission" date="2015-06" db="UniProtKB">
        <authorList>
            <consortium name="EnsemblProtists"/>
        </authorList>
    </citation>
    <scope>IDENTIFICATION</scope>
</reference>
<keyword evidence="1" id="KW-0106">Calcium</keyword>
<evidence type="ECO:0000313" key="6">
    <source>
        <dbReference type="Proteomes" id="UP000011087"/>
    </source>
</evidence>
<evidence type="ECO:0000256" key="1">
    <source>
        <dbReference type="ARBA" id="ARBA00022837"/>
    </source>
</evidence>
<dbReference type="InterPro" id="IPR011992">
    <property type="entry name" value="EF-hand-dom_pair"/>
</dbReference>
<dbReference type="EnsemblProtists" id="EKX49254">
    <property type="protein sequence ID" value="EKX49254"/>
    <property type="gene ID" value="GUITHDRAFT_162118"/>
</dbReference>
<dbReference type="GO" id="GO:0005509">
    <property type="term" value="F:calcium ion binding"/>
    <property type="evidence" value="ECO:0007669"/>
    <property type="project" value="InterPro"/>
</dbReference>
<keyword evidence="2" id="KW-0732">Signal</keyword>
<evidence type="ECO:0000256" key="2">
    <source>
        <dbReference type="SAM" id="SignalP"/>
    </source>
</evidence>
<feature type="signal peptide" evidence="2">
    <location>
        <begin position="1"/>
        <end position="26"/>
    </location>
</feature>
<dbReference type="Proteomes" id="UP000011087">
    <property type="component" value="Unassembled WGS sequence"/>
</dbReference>
<evidence type="ECO:0000313" key="4">
    <source>
        <dbReference type="EMBL" id="EKX49254.1"/>
    </source>
</evidence>
<reference evidence="6" key="2">
    <citation type="submission" date="2012-11" db="EMBL/GenBank/DDBJ databases">
        <authorList>
            <person name="Kuo A."/>
            <person name="Curtis B.A."/>
            <person name="Tanifuji G."/>
            <person name="Burki F."/>
            <person name="Gruber A."/>
            <person name="Irimia M."/>
            <person name="Maruyama S."/>
            <person name="Arias M.C."/>
            <person name="Ball S.G."/>
            <person name="Gile G.H."/>
            <person name="Hirakawa Y."/>
            <person name="Hopkins J.F."/>
            <person name="Rensing S.A."/>
            <person name="Schmutz J."/>
            <person name="Symeonidi A."/>
            <person name="Elias M."/>
            <person name="Eveleigh R.J."/>
            <person name="Herman E.K."/>
            <person name="Klute M.J."/>
            <person name="Nakayama T."/>
            <person name="Obornik M."/>
            <person name="Reyes-Prieto A."/>
            <person name="Armbrust E.V."/>
            <person name="Aves S.J."/>
            <person name="Beiko R.G."/>
            <person name="Coutinho P."/>
            <person name="Dacks J.B."/>
            <person name="Durnford D.G."/>
            <person name="Fast N.M."/>
            <person name="Green B.R."/>
            <person name="Grisdale C."/>
            <person name="Hempe F."/>
            <person name="Henrissat B."/>
            <person name="Hoppner M.P."/>
            <person name="Ishida K.-I."/>
            <person name="Kim E."/>
            <person name="Koreny L."/>
            <person name="Kroth P.G."/>
            <person name="Liu Y."/>
            <person name="Malik S.-B."/>
            <person name="Maier U.G."/>
            <person name="McRose D."/>
            <person name="Mock T."/>
            <person name="Neilson J.A."/>
            <person name="Onodera N.T."/>
            <person name="Poole A.M."/>
            <person name="Pritham E.J."/>
            <person name="Richards T.A."/>
            <person name="Rocap G."/>
            <person name="Roy S.W."/>
            <person name="Sarai C."/>
            <person name="Schaack S."/>
            <person name="Shirato S."/>
            <person name="Slamovits C.H."/>
            <person name="Spencer D.F."/>
            <person name="Suzuki S."/>
            <person name="Worden A.Z."/>
            <person name="Zauner S."/>
            <person name="Barry K."/>
            <person name="Bell C."/>
            <person name="Bharti A.K."/>
            <person name="Crow J.A."/>
            <person name="Grimwood J."/>
            <person name="Kramer R."/>
            <person name="Lindquist E."/>
            <person name="Lucas S."/>
            <person name="Salamov A."/>
            <person name="McFadden G.I."/>
            <person name="Lane C.E."/>
            <person name="Keeling P.J."/>
            <person name="Gray M.W."/>
            <person name="Grigoriev I.V."/>
            <person name="Archibald J.M."/>
        </authorList>
    </citation>
    <scope>NUCLEOTIDE SEQUENCE</scope>
    <source>
        <strain evidence="6">CCMP2712</strain>
    </source>
</reference>
<gene>
    <name evidence="4" type="ORF">GUITHDRAFT_162118</name>
</gene>